<feature type="compositionally biased region" description="Basic and acidic residues" evidence="5">
    <location>
        <begin position="711"/>
        <end position="724"/>
    </location>
</feature>
<proteinExistence type="predicted"/>
<name>G7KYM5_MEDTR</name>
<reference evidence="7 10" key="1">
    <citation type="journal article" date="2011" name="Nature">
        <title>The Medicago genome provides insight into the evolution of rhizobial symbioses.</title>
        <authorList>
            <person name="Young N.D."/>
            <person name="Debelle F."/>
            <person name="Oldroyd G.E."/>
            <person name="Geurts R."/>
            <person name="Cannon S.B."/>
            <person name="Udvardi M.K."/>
            <person name="Benedito V.A."/>
            <person name="Mayer K.F."/>
            <person name="Gouzy J."/>
            <person name="Schoof H."/>
            <person name="Van de Peer Y."/>
            <person name="Proost S."/>
            <person name="Cook D.R."/>
            <person name="Meyers B.C."/>
            <person name="Spannagl M."/>
            <person name="Cheung F."/>
            <person name="De Mita S."/>
            <person name="Krishnakumar V."/>
            <person name="Gundlach H."/>
            <person name="Zhou S."/>
            <person name="Mudge J."/>
            <person name="Bharti A.K."/>
            <person name="Murray J.D."/>
            <person name="Naoumkina M.A."/>
            <person name="Rosen B."/>
            <person name="Silverstein K.A."/>
            <person name="Tang H."/>
            <person name="Rombauts S."/>
            <person name="Zhao P.X."/>
            <person name="Zhou P."/>
            <person name="Barbe V."/>
            <person name="Bardou P."/>
            <person name="Bechner M."/>
            <person name="Bellec A."/>
            <person name="Berger A."/>
            <person name="Berges H."/>
            <person name="Bidwell S."/>
            <person name="Bisseling T."/>
            <person name="Choisne N."/>
            <person name="Couloux A."/>
            <person name="Denny R."/>
            <person name="Deshpande S."/>
            <person name="Dai X."/>
            <person name="Doyle J.J."/>
            <person name="Dudez A.M."/>
            <person name="Farmer A.D."/>
            <person name="Fouteau S."/>
            <person name="Franken C."/>
            <person name="Gibelin C."/>
            <person name="Gish J."/>
            <person name="Goldstein S."/>
            <person name="Gonzalez A.J."/>
            <person name="Green P.J."/>
            <person name="Hallab A."/>
            <person name="Hartog M."/>
            <person name="Hua A."/>
            <person name="Humphray S.J."/>
            <person name="Jeong D.H."/>
            <person name="Jing Y."/>
            <person name="Jocker A."/>
            <person name="Kenton S.M."/>
            <person name="Kim D.J."/>
            <person name="Klee K."/>
            <person name="Lai H."/>
            <person name="Lang C."/>
            <person name="Lin S."/>
            <person name="Macmil S.L."/>
            <person name="Magdelenat G."/>
            <person name="Matthews L."/>
            <person name="McCorrison J."/>
            <person name="Monaghan E.L."/>
            <person name="Mun J.H."/>
            <person name="Najar F.Z."/>
            <person name="Nicholson C."/>
            <person name="Noirot C."/>
            <person name="O'Bleness M."/>
            <person name="Paule C.R."/>
            <person name="Poulain J."/>
            <person name="Prion F."/>
            <person name="Qin B."/>
            <person name="Qu C."/>
            <person name="Retzel E.F."/>
            <person name="Riddle C."/>
            <person name="Sallet E."/>
            <person name="Samain S."/>
            <person name="Samson N."/>
            <person name="Sanders I."/>
            <person name="Saurat O."/>
            <person name="Scarpelli C."/>
            <person name="Schiex T."/>
            <person name="Segurens B."/>
            <person name="Severin A.J."/>
            <person name="Sherrier D.J."/>
            <person name="Shi R."/>
            <person name="Sims S."/>
            <person name="Singer S.R."/>
            <person name="Sinharoy S."/>
            <person name="Sterck L."/>
            <person name="Viollet A."/>
            <person name="Wang B.B."/>
            <person name="Wang K."/>
            <person name="Wang M."/>
            <person name="Wang X."/>
            <person name="Warfsmann J."/>
            <person name="Weissenbach J."/>
            <person name="White D.D."/>
            <person name="White J.D."/>
            <person name="Wiley G.B."/>
            <person name="Wincker P."/>
            <person name="Xing Y."/>
            <person name="Yang L."/>
            <person name="Yao Z."/>
            <person name="Ying F."/>
            <person name="Zhai J."/>
            <person name="Zhou L."/>
            <person name="Zuber A."/>
            <person name="Denarie J."/>
            <person name="Dixon R.A."/>
            <person name="May G.D."/>
            <person name="Schwartz D.C."/>
            <person name="Rogers J."/>
            <person name="Quetier F."/>
            <person name="Town C.D."/>
            <person name="Roe B.A."/>
        </authorList>
    </citation>
    <scope>NUCLEOTIDE SEQUENCE [LARGE SCALE GENOMIC DNA]</scope>
    <source>
        <strain evidence="7">A17</strain>
        <strain evidence="9 10">cv. Jemalong A17</strain>
    </source>
</reference>
<dbReference type="EMBL" id="PSQE01000007">
    <property type="protein sequence ID" value="RHN49272.1"/>
    <property type="molecule type" value="Genomic_DNA"/>
</dbReference>
<evidence type="ECO:0000313" key="8">
    <source>
        <dbReference type="EMBL" id="RHN49272.1"/>
    </source>
</evidence>
<reference evidence="7 10" key="2">
    <citation type="journal article" date="2014" name="BMC Genomics">
        <title>An improved genome release (version Mt4.0) for the model legume Medicago truncatula.</title>
        <authorList>
            <person name="Tang H."/>
            <person name="Krishnakumar V."/>
            <person name="Bidwell S."/>
            <person name="Rosen B."/>
            <person name="Chan A."/>
            <person name="Zhou S."/>
            <person name="Gentzbittel L."/>
            <person name="Childs K.L."/>
            <person name="Yandell M."/>
            <person name="Gundlach H."/>
            <person name="Mayer K.F."/>
            <person name="Schwartz D.C."/>
            <person name="Town C.D."/>
        </authorList>
    </citation>
    <scope>GENOME REANNOTATION</scope>
    <source>
        <strain evidence="9 10">cv. Jemalong A17</strain>
    </source>
</reference>
<evidence type="ECO:0000256" key="3">
    <source>
        <dbReference type="ARBA" id="ARBA00022833"/>
    </source>
</evidence>
<evidence type="ECO:0000259" key="6">
    <source>
        <dbReference type="PROSITE" id="PS50199"/>
    </source>
</evidence>
<dbReference type="PANTHER" id="PTHR23111:SF29">
    <property type="entry name" value="OS07G0404300 PROTEIN"/>
    <property type="match status" value="1"/>
</dbReference>
<feature type="region of interest" description="Disordered" evidence="5">
    <location>
        <begin position="485"/>
        <end position="886"/>
    </location>
</feature>
<sequence length="886" mass="101338">MAYGRLSLLLTKRRLLNPKTPFFHSHHFSTSQNPNPKPSSLSARLSFVFDQIDAIEKERSQKHETLQRIRAWRDSKNTHNQIPEQPVSESPPSPPTTTSSSLNEESDTNINSKPVELVKKEVEFVHPWPEWIQLMERLVHQNYFDHRRKDEDKMVQDLGFDSSEIVHDEGLDFTKDFKSVHAACLNFGKDRFDLLRSLSRQDIQVLVGFGCPNVDRKVVFSGKLLRKLVHLDEGDVCSSCSLRNNCDSAYLLTNKEDEARTIDIMRMLLTLGFDPINGSSVLNKPLLKQKSVKAVVRKLLHEVVKLSSVPIDPNLPPPVIKKPPPKVKQPPPTPKRRVGRDDVEMKRGDWLCPKCDFMNFAKNNVCLQCDAKRPKRQLLPGEWECTECNFLNYRRNVVCFHCECKRPPDEFLENKTQDRKYSSGPNFNKMGSRQEVSNAWNFDFDDNESDGADVANFEYADSHGIDKDFFSDNNARRVGWEDDFAKNRSVPGSHDDEYVNAGPGPSRPRTGFDDFEDEDDIDSYELETETGTSVSRMEATKTNFSETEDSLDWEDSEDIDDKMHAHNKSKTASGRTERTRSVRKNTSFSRSKEDELDYDSDEQRSLLSKFKSSHVFAADQRRKGRGPTKKLSFGSDSDEDGSAGLYSDEDDDLNEAYSSRQNKGNRHDSGRRNFTKDGKSGGGYKSNMFGDDFDESPRQSYRNARGSQGSNRDKKRFDDFDGSSRKSYGNDRGSQGCNRDRKRFDDFDGSSRRSYGNDRGSQGSNRDRKRFDDFDGSSSRKSYGNDRGSQGSNRNRKQFDDFDGSSSRKSYGNDSGSQGSNRGRKRFDDFDGSSRKSYGNDRGSRGNDRSRQKFDDREHGRGQFNKYSMDEKGGSDFRNSRRVIER</sequence>
<dbReference type="GO" id="GO:0005737">
    <property type="term" value="C:cytoplasm"/>
    <property type="evidence" value="ECO:0000318"/>
    <property type="project" value="GO_Central"/>
</dbReference>
<keyword evidence="1" id="KW-0479">Metal-binding</keyword>
<feature type="compositionally biased region" description="Basic and acidic residues" evidence="5">
    <location>
        <begin position="826"/>
        <end position="861"/>
    </location>
</feature>
<reference evidence="9" key="3">
    <citation type="submission" date="2015-04" db="UniProtKB">
        <authorList>
            <consortium name="EnsemblPlants"/>
        </authorList>
    </citation>
    <scope>IDENTIFICATION</scope>
    <source>
        <strain evidence="9">cv. Jemalong A17</strain>
    </source>
</reference>
<dbReference type="KEGG" id="mtr:11430549"/>
<accession>G7KYM5</accession>
<dbReference type="eggNOG" id="KOG4198">
    <property type="taxonomic scope" value="Eukaryota"/>
</dbReference>
<dbReference type="PROSITE" id="PS01358">
    <property type="entry name" value="ZF_RANBP2_1"/>
    <property type="match status" value="2"/>
</dbReference>
<feature type="compositionally biased region" description="Polar residues" evidence="5">
    <location>
        <begin position="804"/>
        <end position="821"/>
    </location>
</feature>
<keyword evidence="3" id="KW-0862">Zinc</keyword>
<organism evidence="7 10">
    <name type="scientific">Medicago truncatula</name>
    <name type="common">Barrel medic</name>
    <name type="synonym">Medicago tribuloides</name>
    <dbReference type="NCBI Taxonomy" id="3880"/>
    <lineage>
        <taxon>Eukaryota</taxon>
        <taxon>Viridiplantae</taxon>
        <taxon>Streptophyta</taxon>
        <taxon>Embryophyta</taxon>
        <taxon>Tracheophyta</taxon>
        <taxon>Spermatophyta</taxon>
        <taxon>Magnoliopsida</taxon>
        <taxon>eudicotyledons</taxon>
        <taxon>Gunneridae</taxon>
        <taxon>Pentapetalae</taxon>
        <taxon>rosids</taxon>
        <taxon>fabids</taxon>
        <taxon>Fabales</taxon>
        <taxon>Fabaceae</taxon>
        <taxon>Papilionoideae</taxon>
        <taxon>50 kb inversion clade</taxon>
        <taxon>NPAAA clade</taxon>
        <taxon>Hologalegina</taxon>
        <taxon>IRL clade</taxon>
        <taxon>Trifolieae</taxon>
        <taxon>Medicago</taxon>
    </lineage>
</organism>
<dbReference type="STRING" id="3880.G7KYM5"/>
<dbReference type="HOGENOM" id="CLU_016556_0_0_1"/>
<evidence type="ECO:0000313" key="7">
    <source>
        <dbReference type="EMBL" id="AES82493.1"/>
    </source>
</evidence>
<dbReference type="GO" id="GO:0008270">
    <property type="term" value="F:zinc ion binding"/>
    <property type="evidence" value="ECO:0007669"/>
    <property type="project" value="UniProtKB-KW"/>
</dbReference>
<feature type="compositionally biased region" description="Acidic residues" evidence="5">
    <location>
        <begin position="513"/>
        <end position="528"/>
    </location>
</feature>
<feature type="compositionally biased region" description="Basic and acidic residues" evidence="5">
    <location>
        <begin position="59"/>
        <end position="77"/>
    </location>
</feature>
<protein>
    <submittedName>
        <fullName evidence="8">Putative Zinc finger, RanBP2-type</fullName>
    </submittedName>
    <submittedName>
        <fullName evidence="7">Zinc finger (Ran-binding) family protein</fullName>
    </submittedName>
</protein>
<evidence type="ECO:0000256" key="2">
    <source>
        <dbReference type="ARBA" id="ARBA00022771"/>
    </source>
</evidence>
<dbReference type="Proteomes" id="UP000265566">
    <property type="component" value="Chromosome 7"/>
</dbReference>
<dbReference type="InterPro" id="IPR036443">
    <property type="entry name" value="Znf_RanBP2_sf"/>
</dbReference>
<feature type="compositionally biased region" description="Polar residues" evidence="5">
    <location>
        <begin position="776"/>
        <end position="793"/>
    </location>
</feature>
<dbReference type="PANTHER" id="PTHR23111">
    <property type="entry name" value="ZINC FINGER PROTEIN"/>
    <property type="match status" value="1"/>
</dbReference>
<dbReference type="InterPro" id="IPR001876">
    <property type="entry name" value="Znf_RanBP2"/>
</dbReference>
<dbReference type="PROSITE" id="PS50199">
    <property type="entry name" value="ZF_RANBP2_2"/>
    <property type="match status" value="2"/>
</dbReference>
<evidence type="ECO:0000256" key="1">
    <source>
        <dbReference type="ARBA" id="ARBA00022723"/>
    </source>
</evidence>
<feature type="region of interest" description="Disordered" evidence="5">
    <location>
        <begin position="314"/>
        <end position="341"/>
    </location>
</feature>
<dbReference type="EnsemblPlants" id="AES82493">
    <property type="protein sequence ID" value="AES82493"/>
    <property type="gene ID" value="MTR_7g113360"/>
</dbReference>
<reference evidence="8" key="4">
    <citation type="journal article" date="2018" name="Nat. Plants">
        <title>Whole-genome landscape of Medicago truncatula symbiotic genes.</title>
        <authorList>
            <person name="Pecrix Y."/>
            <person name="Gamas P."/>
            <person name="Carrere S."/>
        </authorList>
    </citation>
    <scope>NUCLEOTIDE SEQUENCE</scope>
    <source>
        <tissue evidence="8">Leaves</tissue>
    </source>
</reference>
<dbReference type="SMART" id="SM00547">
    <property type="entry name" value="ZnF_RBZ"/>
    <property type="match status" value="2"/>
</dbReference>
<feature type="compositionally biased region" description="Polar residues" evidence="5">
    <location>
        <begin position="529"/>
        <end position="545"/>
    </location>
</feature>
<dbReference type="GO" id="GO:0005739">
    <property type="term" value="C:mitochondrion"/>
    <property type="evidence" value="ECO:0007669"/>
    <property type="project" value="EnsemblPlants"/>
</dbReference>
<dbReference type="EMBL" id="CM001223">
    <property type="protein sequence ID" value="AES82493.1"/>
    <property type="molecule type" value="Genomic_DNA"/>
</dbReference>
<feature type="compositionally biased region" description="Acidic residues" evidence="5">
    <location>
        <begin position="546"/>
        <end position="560"/>
    </location>
</feature>
<feature type="domain" description="RanBP2-type" evidence="6">
    <location>
        <begin position="346"/>
        <end position="375"/>
    </location>
</feature>
<feature type="domain" description="RanBP2-type" evidence="6">
    <location>
        <begin position="379"/>
        <end position="408"/>
    </location>
</feature>
<dbReference type="OMA" id="NACINFG"/>
<dbReference type="SUPFAM" id="SSF90209">
    <property type="entry name" value="Ran binding protein zinc finger-like"/>
    <property type="match status" value="1"/>
</dbReference>
<evidence type="ECO:0000313" key="9">
    <source>
        <dbReference type="EnsemblPlants" id="AES82493"/>
    </source>
</evidence>
<dbReference type="Gramene" id="rna44086">
    <property type="protein sequence ID" value="RHN49272.1"/>
    <property type="gene ID" value="gene44086"/>
</dbReference>
<evidence type="ECO:0000256" key="4">
    <source>
        <dbReference type="PROSITE-ProRule" id="PRU00322"/>
    </source>
</evidence>
<feature type="compositionally biased region" description="Polar residues" evidence="5">
    <location>
        <begin position="698"/>
        <end position="710"/>
    </location>
</feature>
<feature type="compositionally biased region" description="Acidic residues" evidence="5">
    <location>
        <begin position="636"/>
        <end position="654"/>
    </location>
</feature>
<feature type="compositionally biased region" description="Pro residues" evidence="5">
    <location>
        <begin position="314"/>
        <end position="333"/>
    </location>
</feature>
<evidence type="ECO:0000256" key="5">
    <source>
        <dbReference type="SAM" id="MobiDB-lite"/>
    </source>
</evidence>
<dbReference type="GO" id="GO:0003729">
    <property type="term" value="F:mRNA binding"/>
    <property type="evidence" value="ECO:0000318"/>
    <property type="project" value="GO_Central"/>
</dbReference>
<feature type="compositionally biased region" description="Basic and acidic residues" evidence="5">
    <location>
        <begin position="665"/>
        <end position="679"/>
    </location>
</feature>
<dbReference type="Gene3D" id="4.10.1060.10">
    <property type="entry name" value="Zinc finger, RanBP2-type"/>
    <property type="match status" value="2"/>
</dbReference>
<feature type="region of interest" description="Disordered" evidence="5">
    <location>
        <begin position="59"/>
        <end position="113"/>
    </location>
</feature>
<feature type="compositionally biased region" description="Basic and acidic residues" evidence="5">
    <location>
        <begin position="738"/>
        <end position="751"/>
    </location>
</feature>
<dbReference type="GO" id="GO:0009793">
    <property type="term" value="P:embryo development ending in seed dormancy"/>
    <property type="evidence" value="ECO:0007669"/>
    <property type="project" value="EnsemblPlants"/>
</dbReference>
<dbReference type="AlphaFoldDB" id="G7KYM5"/>
<dbReference type="FunFam" id="4.10.1060.10:FF:000014">
    <property type="entry name" value="Putative zinc finger, RanBP2-type"/>
    <property type="match status" value="1"/>
</dbReference>
<dbReference type="OrthoDB" id="448399at2759"/>
<keyword evidence="10" id="KW-1185">Reference proteome</keyword>
<dbReference type="Proteomes" id="UP000002051">
    <property type="component" value="Unassembled WGS sequence"/>
</dbReference>
<evidence type="ECO:0000313" key="10">
    <source>
        <dbReference type="Proteomes" id="UP000002051"/>
    </source>
</evidence>
<gene>
    <name evidence="9" type="primary">11430549</name>
    <name evidence="7" type="ordered locus">MTR_7g113360</name>
    <name evidence="8" type="ORF">MtrunA17_Chr7g0272741</name>
</gene>
<feature type="compositionally biased region" description="Basic and acidic residues" evidence="5">
    <location>
        <begin position="868"/>
        <end position="886"/>
    </location>
</feature>
<keyword evidence="2 4" id="KW-0863">Zinc-finger</keyword>
<dbReference type="Pfam" id="PF00641">
    <property type="entry name" value="Zn_ribbon_RanBP"/>
    <property type="match status" value="2"/>
</dbReference>
<dbReference type="PaxDb" id="3880-AES82493"/>